<name>A0ABZ0VCG4_9MICO</name>
<keyword evidence="2" id="KW-1133">Transmembrane helix</keyword>
<evidence type="ECO:0000313" key="3">
    <source>
        <dbReference type="EMBL" id="WQB71061.1"/>
    </source>
</evidence>
<feature type="transmembrane region" description="Helical" evidence="2">
    <location>
        <begin position="98"/>
        <end position="120"/>
    </location>
</feature>
<protein>
    <recommendedName>
        <fullName evidence="5">DUF2232 domain-containing protein</fullName>
    </recommendedName>
</protein>
<organism evidence="3 4">
    <name type="scientific">Microbacterium invictum</name>
    <dbReference type="NCBI Taxonomy" id="515415"/>
    <lineage>
        <taxon>Bacteria</taxon>
        <taxon>Bacillati</taxon>
        <taxon>Actinomycetota</taxon>
        <taxon>Actinomycetes</taxon>
        <taxon>Micrococcales</taxon>
        <taxon>Microbacteriaceae</taxon>
        <taxon>Microbacterium</taxon>
    </lineage>
</organism>
<feature type="transmembrane region" description="Helical" evidence="2">
    <location>
        <begin position="15"/>
        <end position="42"/>
    </location>
</feature>
<keyword evidence="2" id="KW-0812">Transmembrane</keyword>
<dbReference type="EMBL" id="CP139779">
    <property type="protein sequence ID" value="WQB71061.1"/>
    <property type="molecule type" value="Genomic_DNA"/>
</dbReference>
<gene>
    <name evidence="3" type="ORF">T9R20_03610</name>
</gene>
<reference evidence="3 4" key="1">
    <citation type="submission" date="2023-06" db="EMBL/GenBank/DDBJ databases">
        <title>Rock-solubilizing bacteria, Microbacterium invictum, promotes re-establishment of vegetation in rocky wasteland by accelerating rock bio-weathering and reshaping soil bacterial community.</title>
        <authorList>
            <person name="Liu C."/>
        </authorList>
    </citation>
    <scope>NUCLEOTIDE SEQUENCE [LARGE SCALE GENOMIC DNA]</scope>
    <source>
        <strain evidence="3 4">X-18</strain>
    </source>
</reference>
<evidence type="ECO:0000256" key="1">
    <source>
        <dbReference type="SAM" id="MobiDB-lite"/>
    </source>
</evidence>
<sequence>MIIVGEGQGLEAVRLGYALAVTVGTWLPIVTLAVAAGGIVLARRRSTAIIGVGIGFALGAGSLAVSFLVGRAAVGIVAERLDLSPSALEVIYGRFVDAMTETAVVFTLIGVLLIVAGWLAGRSTSAVRVRGSIHGLDSAARRGLQERGLNTGGFGSWLAERRRLVRGIVAVLAVIWLFLIRPIGLGDVFLVVVTALVVAWILELLQRRPEEEPPADGDAPDSSLAGVADAPAASSSR</sequence>
<dbReference type="Proteomes" id="UP001324533">
    <property type="component" value="Chromosome"/>
</dbReference>
<keyword evidence="4" id="KW-1185">Reference proteome</keyword>
<feature type="transmembrane region" description="Helical" evidence="2">
    <location>
        <begin position="164"/>
        <end position="182"/>
    </location>
</feature>
<proteinExistence type="predicted"/>
<evidence type="ECO:0000313" key="4">
    <source>
        <dbReference type="Proteomes" id="UP001324533"/>
    </source>
</evidence>
<keyword evidence="2" id="KW-0472">Membrane</keyword>
<feature type="transmembrane region" description="Helical" evidence="2">
    <location>
        <begin position="49"/>
        <end position="78"/>
    </location>
</feature>
<dbReference type="RefSeq" id="WP_322411178.1">
    <property type="nucleotide sequence ID" value="NZ_CP139779.1"/>
</dbReference>
<evidence type="ECO:0008006" key="5">
    <source>
        <dbReference type="Google" id="ProtNLM"/>
    </source>
</evidence>
<feature type="transmembrane region" description="Helical" evidence="2">
    <location>
        <begin position="188"/>
        <end position="205"/>
    </location>
</feature>
<evidence type="ECO:0000256" key="2">
    <source>
        <dbReference type="SAM" id="Phobius"/>
    </source>
</evidence>
<accession>A0ABZ0VCG4</accession>
<feature type="region of interest" description="Disordered" evidence="1">
    <location>
        <begin position="209"/>
        <end position="237"/>
    </location>
</feature>